<dbReference type="GO" id="GO:0016787">
    <property type="term" value="F:hydrolase activity"/>
    <property type="evidence" value="ECO:0007669"/>
    <property type="project" value="InterPro"/>
</dbReference>
<dbReference type="InterPro" id="IPR051158">
    <property type="entry name" value="Metallophosphoesterase_sf"/>
</dbReference>
<dbReference type="CDD" id="cd07385">
    <property type="entry name" value="MPP_YkuE_C"/>
    <property type="match status" value="1"/>
</dbReference>
<keyword evidence="1" id="KW-1133">Transmembrane helix</keyword>
<evidence type="ECO:0000256" key="1">
    <source>
        <dbReference type="SAM" id="Phobius"/>
    </source>
</evidence>
<accession>A0A1H3UQJ2</accession>
<reference evidence="4" key="1">
    <citation type="submission" date="2016-10" db="EMBL/GenBank/DDBJ databases">
        <authorList>
            <person name="Varghese N."/>
            <person name="Submissions S."/>
        </authorList>
    </citation>
    <scope>NUCLEOTIDE SEQUENCE [LARGE SCALE GENOMIC DNA]</scope>
    <source>
        <strain evidence="4">SP</strain>
    </source>
</reference>
<dbReference type="Pfam" id="PF00149">
    <property type="entry name" value="Metallophos"/>
    <property type="match status" value="1"/>
</dbReference>
<evidence type="ECO:0000259" key="2">
    <source>
        <dbReference type="Pfam" id="PF00149"/>
    </source>
</evidence>
<dbReference type="STRING" id="1503961.SAMN05421736_1249"/>
<gene>
    <name evidence="3" type="ORF">SAMN05421736_1249</name>
</gene>
<sequence>MKRIRMFVNMIALLSIYNLLLLYISWNIWTWTATAFDFSYPYVVSGLIVVFGYSFVLGSASNKLVFLKMLGSVWLGLFQYFILLLPAANVLVWILEFFTLSRETAVLWTGYGAAVALLMIFFYGTYHAYSPVIRKYELRIAKTTNRKTLRIGVASDMHFGALSGKRHLRRLVKCMDEIKPDLILLPGDIVDDDPKEFLNKKMDELMKTMTAPLGIYGVLGNHEYYGKAIPELVKIMERIGITILQDEAVLIDNGIVLIGRKDRTDKERQRMEEITAAVDKTYPVIMMDHQPYELEQAMKSGVDVLLSGHTHRGQLAPNHFITKRIFELDWGYKQKEQLHAVVSSGFGFWGPPMRIGSRSEVVQIDITFS</sequence>
<feature type="transmembrane region" description="Helical" evidence="1">
    <location>
        <begin position="72"/>
        <end position="95"/>
    </location>
</feature>
<dbReference type="InterPro" id="IPR004843">
    <property type="entry name" value="Calcineurin-like_PHP"/>
</dbReference>
<dbReference type="Proteomes" id="UP000198935">
    <property type="component" value="Unassembled WGS sequence"/>
</dbReference>
<feature type="transmembrane region" description="Helical" evidence="1">
    <location>
        <begin position="7"/>
        <end position="26"/>
    </location>
</feature>
<evidence type="ECO:0000313" key="3">
    <source>
        <dbReference type="EMBL" id="SDZ64155.1"/>
    </source>
</evidence>
<dbReference type="OrthoDB" id="9780884at2"/>
<feature type="transmembrane region" description="Helical" evidence="1">
    <location>
        <begin position="38"/>
        <end position="60"/>
    </location>
</feature>
<dbReference type="EMBL" id="FNPI01000024">
    <property type="protein sequence ID" value="SDZ64155.1"/>
    <property type="molecule type" value="Genomic_DNA"/>
</dbReference>
<dbReference type="AlphaFoldDB" id="A0A1H3UQJ2"/>
<feature type="transmembrane region" description="Helical" evidence="1">
    <location>
        <begin position="107"/>
        <end position="129"/>
    </location>
</feature>
<dbReference type="PANTHER" id="PTHR31302">
    <property type="entry name" value="TRANSMEMBRANE PROTEIN WITH METALLOPHOSPHOESTERASE DOMAIN-RELATED"/>
    <property type="match status" value="1"/>
</dbReference>
<dbReference type="Gene3D" id="3.60.21.10">
    <property type="match status" value="1"/>
</dbReference>
<feature type="domain" description="Calcineurin-like phosphoesterase" evidence="2">
    <location>
        <begin position="149"/>
        <end position="312"/>
    </location>
</feature>
<organism evidence="3 4">
    <name type="scientific">Evansella caseinilytica</name>
    <dbReference type="NCBI Taxonomy" id="1503961"/>
    <lineage>
        <taxon>Bacteria</taxon>
        <taxon>Bacillati</taxon>
        <taxon>Bacillota</taxon>
        <taxon>Bacilli</taxon>
        <taxon>Bacillales</taxon>
        <taxon>Bacillaceae</taxon>
        <taxon>Evansella</taxon>
    </lineage>
</organism>
<keyword evidence="1" id="KW-0472">Membrane</keyword>
<keyword evidence="4" id="KW-1185">Reference proteome</keyword>
<dbReference type="SUPFAM" id="SSF56300">
    <property type="entry name" value="Metallo-dependent phosphatases"/>
    <property type="match status" value="1"/>
</dbReference>
<evidence type="ECO:0000313" key="4">
    <source>
        <dbReference type="Proteomes" id="UP000198935"/>
    </source>
</evidence>
<dbReference type="InterPro" id="IPR029052">
    <property type="entry name" value="Metallo-depent_PP-like"/>
</dbReference>
<keyword evidence="1" id="KW-0812">Transmembrane</keyword>
<protein>
    <recommendedName>
        <fullName evidence="2">Calcineurin-like phosphoesterase domain-containing protein</fullName>
    </recommendedName>
</protein>
<dbReference type="PANTHER" id="PTHR31302:SF0">
    <property type="entry name" value="TRANSMEMBRANE PROTEIN WITH METALLOPHOSPHOESTERASE DOMAIN"/>
    <property type="match status" value="1"/>
</dbReference>
<proteinExistence type="predicted"/>
<name>A0A1H3UQJ2_9BACI</name>